<comment type="caution">
    <text evidence="1">The sequence shown here is derived from an EMBL/GenBank/DDBJ whole genome shotgun (WGS) entry which is preliminary data.</text>
</comment>
<organism evidence="1 2">
    <name type="scientific">Potamilus streckersoni</name>
    <dbReference type="NCBI Taxonomy" id="2493646"/>
    <lineage>
        <taxon>Eukaryota</taxon>
        <taxon>Metazoa</taxon>
        <taxon>Spiralia</taxon>
        <taxon>Lophotrochozoa</taxon>
        <taxon>Mollusca</taxon>
        <taxon>Bivalvia</taxon>
        <taxon>Autobranchia</taxon>
        <taxon>Heteroconchia</taxon>
        <taxon>Palaeoheterodonta</taxon>
        <taxon>Unionida</taxon>
        <taxon>Unionoidea</taxon>
        <taxon>Unionidae</taxon>
        <taxon>Ambleminae</taxon>
        <taxon>Lampsilini</taxon>
        <taxon>Potamilus</taxon>
    </lineage>
</organism>
<name>A0AAE0WGI0_9BIVA</name>
<evidence type="ECO:0000313" key="1">
    <source>
        <dbReference type="EMBL" id="KAK3611775.1"/>
    </source>
</evidence>
<dbReference type="AlphaFoldDB" id="A0AAE0WGI0"/>
<reference evidence="1" key="1">
    <citation type="journal article" date="2021" name="Genome Biol. Evol.">
        <title>A High-Quality Reference Genome for a Parasitic Bivalve with Doubly Uniparental Inheritance (Bivalvia: Unionida).</title>
        <authorList>
            <person name="Smith C.H."/>
        </authorList>
    </citation>
    <scope>NUCLEOTIDE SEQUENCE</scope>
    <source>
        <strain evidence="1">CHS0354</strain>
    </source>
</reference>
<sequence length="194" mass="21931">MKDPAVFELRRALFDDDDLFNNSNNSALSKDSQVYRDTAYVFMAALKKVENEDSDKLNDEAEIRLKICTMEDNVLLLEDGTSDSEEEMVREVEVSSSFPSRHCKLKSVENFKSMQSTSESNAEWSREKQIVERNISLQLSDDGVDVCGKDISGRLRSQRAEGSKTSVRSAISLITANIGSRLLNFFLRKKESNV</sequence>
<evidence type="ECO:0000313" key="2">
    <source>
        <dbReference type="Proteomes" id="UP001195483"/>
    </source>
</evidence>
<reference evidence="1" key="2">
    <citation type="journal article" date="2021" name="Genome Biol. Evol.">
        <title>Developing a high-quality reference genome for a parasitic bivalve with doubly uniparental inheritance (Bivalvia: Unionida).</title>
        <authorList>
            <person name="Smith C.H."/>
        </authorList>
    </citation>
    <scope>NUCLEOTIDE SEQUENCE</scope>
    <source>
        <strain evidence="1">CHS0354</strain>
        <tissue evidence="1">Mantle</tissue>
    </source>
</reference>
<gene>
    <name evidence="1" type="ORF">CHS0354_014126</name>
</gene>
<accession>A0AAE0WGI0</accession>
<keyword evidence="2" id="KW-1185">Reference proteome</keyword>
<protein>
    <submittedName>
        <fullName evidence="1">Uncharacterized protein</fullName>
    </submittedName>
</protein>
<dbReference type="EMBL" id="JAEAOA010000869">
    <property type="protein sequence ID" value="KAK3611775.1"/>
    <property type="molecule type" value="Genomic_DNA"/>
</dbReference>
<proteinExistence type="predicted"/>
<reference evidence="1" key="3">
    <citation type="submission" date="2023-05" db="EMBL/GenBank/DDBJ databases">
        <authorList>
            <person name="Smith C.H."/>
        </authorList>
    </citation>
    <scope>NUCLEOTIDE SEQUENCE</scope>
    <source>
        <strain evidence="1">CHS0354</strain>
        <tissue evidence="1">Mantle</tissue>
    </source>
</reference>
<dbReference type="Proteomes" id="UP001195483">
    <property type="component" value="Unassembled WGS sequence"/>
</dbReference>